<dbReference type="EMBL" id="LN899827">
    <property type="protein sequence ID" value="CUV48111.1"/>
    <property type="molecule type" value="Genomic_DNA"/>
</dbReference>
<sequence length="413" mass="47169">MQLHNQQDALPWPAVTSRREHRCRRLYRTTARQSGNGIAINPIQSFEGIGRQTRCRIEPQAMREPNLKPYDVPRNLDQDAWFLYQTTSIPYYELCARLCEEFAELYNRFITGHGLHGAARLDYWVSRYLTHAENIRRGTGFIKHGGDYMPMIDYLNAPATDFRGLVEQPLGWMSEEQREQWDNSFQRLSYACGTGTPVLRNNLTKGRHWLNRASIGGDRVYLERDDSDPGDTADAIRHAKEHGLLSPPITFPKHPIDAAQKAHPGSVCPRTGVWVPKQWLDGANDFSLAFCVQGQPMQPAYQMHWGKPYDIWADFPMPDDDDAEERLITPLETTAVDTTWYFVLQPAAHAAPADHLPLRCEAGQACPKSGYWITPSKSGSRRYFQQGTPMLEVISDYGSTIWQWDSDQSDPKL</sequence>
<gene>
    <name evidence="1" type="ORF">TO10_v1_1560004</name>
</gene>
<protein>
    <recommendedName>
        <fullName evidence="2">Immunity protein 72 domain-containing protein</fullName>
    </recommendedName>
</protein>
<evidence type="ECO:0008006" key="2">
    <source>
        <dbReference type="Google" id="ProtNLM"/>
    </source>
</evidence>
<organism evidence="1">
    <name type="scientific">Ralstonia solanacearum</name>
    <name type="common">Pseudomonas solanacearum</name>
    <dbReference type="NCBI Taxonomy" id="305"/>
    <lineage>
        <taxon>Bacteria</taxon>
        <taxon>Pseudomonadati</taxon>
        <taxon>Pseudomonadota</taxon>
        <taxon>Betaproteobacteria</taxon>
        <taxon>Burkholderiales</taxon>
        <taxon>Burkholderiaceae</taxon>
        <taxon>Ralstonia</taxon>
        <taxon>Ralstonia solanacearum species complex</taxon>
    </lineage>
</organism>
<proteinExistence type="predicted"/>
<reference evidence="1" key="1">
    <citation type="submission" date="2015-10" db="EMBL/GenBank/DDBJ databases">
        <authorList>
            <person name="Gilbert D.G."/>
        </authorList>
    </citation>
    <scope>NUCLEOTIDE SEQUENCE</scope>
    <source>
        <strain evidence="1">Phyl III-seqv23</strain>
    </source>
</reference>
<dbReference type="AlphaFoldDB" id="A0A0S4WNU3"/>
<accession>A0A0S4WNU3</accession>
<name>A0A0S4WNU3_RALSL</name>
<evidence type="ECO:0000313" key="1">
    <source>
        <dbReference type="EMBL" id="CUV48111.1"/>
    </source>
</evidence>